<evidence type="ECO:0000256" key="3">
    <source>
        <dbReference type="ARBA" id="ARBA00022490"/>
    </source>
</evidence>
<feature type="active site" evidence="10">
    <location>
        <position position="146"/>
    </location>
</feature>
<dbReference type="CDD" id="cd00798">
    <property type="entry name" value="INT_XerDC_C"/>
    <property type="match status" value="1"/>
</dbReference>
<keyword evidence="7 10" id="KW-0238">DNA-binding</keyword>
<gene>
    <name evidence="10" type="primary">xerC</name>
    <name evidence="13" type="ORF">ETSY1_11420</name>
</gene>
<evidence type="ECO:0000256" key="2">
    <source>
        <dbReference type="ARBA" id="ARBA00010450"/>
    </source>
</evidence>
<dbReference type="GO" id="GO:0007059">
    <property type="term" value="P:chromosome segregation"/>
    <property type="evidence" value="ECO:0007669"/>
    <property type="project" value="UniProtKB-UniRule"/>
</dbReference>
<feature type="active site" evidence="10">
    <location>
        <position position="267"/>
    </location>
</feature>
<dbReference type="NCBIfam" id="NF001399">
    <property type="entry name" value="PRK00283.1"/>
    <property type="match status" value="1"/>
</dbReference>
<keyword evidence="5 10" id="KW-0159">Chromosome partition</keyword>
<feature type="active site" description="O-(3'-phospho-DNA)-tyrosine intermediate" evidence="10">
    <location>
        <position position="276"/>
    </location>
</feature>
<dbReference type="PROSITE" id="PS51898">
    <property type="entry name" value="TYR_RECOMBINASE"/>
    <property type="match status" value="1"/>
</dbReference>
<evidence type="ECO:0000256" key="1">
    <source>
        <dbReference type="ARBA" id="ARBA00004496"/>
    </source>
</evidence>
<dbReference type="HOGENOM" id="CLU_027562_9_6_7"/>
<dbReference type="InterPro" id="IPR023009">
    <property type="entry name" value="Tyrosine_recombinase_XerC/XerD"/>
</dbReference>
<dbReference type="InterPro" id="IPR002104">
    <property type="entry name" value="Integrase_catalytic"/>
</dbReference>
<keyword evidence="14" id="KW-1185">Reference proteome</keyword>
<comment type="subcellular location">
    <subcellularLocation>
        <location evidence="1 10">Cytoplasm</location>
    </subcellularLocation>
</comment>
<keyword evidence="4 10" id="KW-0132">Cell division</keyword>
<dbReference type="GO" id="GO:0006313">
    <property type="term" value="P:DNA transposition"/>
    <property type="evidence" value="ECO:0007669"/>
    <property type="project" value="UniProtKB-UniRule"/>
</dbReference>
<dbReference type="InterPro" id="IPR044068">
    <property type="entry name" value="CB"/>
</dbReference>
<name>W4LRN6_ENTF1</name>
<reference evidence="13 14" key="1">
    <citation type="journal article" date="2014" name="Nature">
        <title>An environmental bacterial taxon with a large and distinct metabolic repertoire.</title>
        <authorList>
            <person name="Wilson M.C."/>
            <person name="Mori T."/>
            <person name="Ruckert C."/>
            <person name="Uria A.R."/>
            <person name="Helf M.J."/>
            <person name="Takada K."/>
            <person name="Gernert C."/>
            <person name="Steffens U.A."/>
            <person name="Heycke N."/>
            <person name="Schmitt S."/>
            <person name="Rinke C."/>
            <person name="Helfrich E.J."/>
            <person name="Brachmann A.O."/>
            <person name="Gurgui C."/>
            <person name="Wakimoto T."/>
            <person name="Kracht M."/>
            <person name="Crusemann M."/>
            <person name="Hentschel U."/>
            <person name="Abe I."/>
            <person name="Matsunaga S."/>
            <person name="Kalinowski J."/>
            <person name="Takeyama H."/>
            <person name="Piel J."/>
        </authorList>
    </citation>
    <scope>NUCLEOTIDE SEQUENCE [LARGE SCALE GENOMIC DNA]</scope>
    <source>
        <strain evidence="14">TSY1</strain>
    </source>
</reference>
<feature type="domain" description="Tyr recombinase" evidence="11">
    <location>
        <begin position="106"/>
        <end position="289"/>
    </location>
</feature>
<dbReference type="PROSITE" id="PS51900">
    <property type="entry name" value="CB"/>
    <property type="match status" value="1"/>
</dbReference>
<dbReference type="PANTHER" id="PTHR30349">
    <property type="entry name" value="PHAGE INTEGRASE-RELATED"/>
    <property type="match status" value="1"/>
</dbReference>
<evidence type="ECO:0000313" key="14">
    <source>
        <dbReference type="Proteomes" id="UP000019141"/>
    </source>
</evidence>
<dbReference type="SUPFAM" id="SSF47823">
    <property type="entry name" value="lambda integrase-like, N-terminal domain"/>
    <property type="match status" value="1"/>
</dbReference>
<accession>W4LRN6</accession>
<dbReference type="GO" id="GO:0003677">
    <property type="term" value="F:DNA binding"/>
    <property type="evidence" value="ECO:0007669"/>
    <property type="project" value="UniProtKB-UniRule"/>
</dbReference>
<dbReference type="SUPFAM" id="SSF56349">
    <property type="entry name" value="DNA breaking-rejoining enzymes"/>
    <property type="match status" value="1"/>
</dbReference>
<dbReference type="AlphaFoldDB" id="W4LRN6"/>
<dbReference type="Pfam" id="PF00589">
    <property type="entry name" value="Phage_integrase"/>
    <property type="match status" value="1"/>
</dbReference>
<comment type="similarity">
    <text evidence="10">Belongs to the 'phage' integrase family. XerC subfamily.</text>
</comment>
<dbReference type="GO" id="GO:0051301">
    <property type="term" value="P:cell division"/>
    <property type="evidence" value="ECO:0007669"/>
    <property type="project" value="UniProtKB-KW"/>
</dbReference>
<evidence type="ECO:0000256" key="8">
    <source>
        <dbReference type="ARBA" id="ARBA00023172"/>
    </source>
</evidence>
<organism evidence="13 14">
    <name type="scientific">Entotheonella factor</name>
    <dbReference type="NCBI Taxonomy" id="1429438"/>
    <lineage>
        <taxon>Bacteria</taxon>
        <taxon>Pseudomonadati</taxon>
        <taxon>Nitrospinota/Tectimicrobiota group</taxon>
        <taxon>Candidatus Tectimicrobiota</taxon>
        <taxon>Candidatus Entotheonellia</taxon>
        <taxon>Candidatus Entotheonellales</taxon>
        <taxon>Candidatus Entotheonellaceae</taxon>
        <taxon>Candidatus Entotheonella</taxon>
    </lineage>
</organism>
<feature type="active site" evidence="10">
    <location>
        <position position="244"/>
    </location>
</feature>
<evidence type="ECO:0000259" key="12">
    <source>
        <dbReference type="PROSITE" id="PS51900"/>
    </source>
</evidence>
<evidence type="ECO:0000259" key="11">
    <source>
        <dbReference type="PROSITE" id="PS51898"/>
    </source>
</evidence>
<dbReference type="InterPro" id="IPR050090">
    <property type="entry name" value="Tyrosine_recombinase_XerCD"/>
</dbReference>
<evidence type="ECO:0000256" key="5">
    <source>
        <dbReference type="ARBA" id="ARBA00022829"/>
    </source>
</evidence>
<dbReference type="NCBIfam" id="TIGR02225">
    <property type="entry name" value="recomb_XerD"/>
    <property type="match status" value="1"/>
</dbReference>
<feature type="active site" evidence="10">
    <location>
        <position position="170"/>
    </location>
</feature>
<feature type="active site" evidence="10">
    <location>
        <position position="241"/>
    </location>
</feature>
<dbReference type="InterPro" id="IPR011010">
    <property type="entry name" value="DNA_brk_join_enz"/>
</dbReference>
<dbReference type="HAMAP" id="MF_01808">
    <property type="entry name" value="Recomb_XerC_XerD"/>
    <property type="match status" value="1"/>
</dbReference>
<dbReference type="InterPro" id="IPR010998">
    <property type="entry name" value="Integrase_recombinase_N"/>
</dbReference>
<keyword evidence="3 10" id="KW-0963">Cytoplasm</keyword>
<evidence type="ECO:0000256" key="6">
    <source>
        <dbReference type="ARBA" id="ARBA00022908"/>
    </source>
</evidence>
<evidence type="ECO:0000256" key="9">
    <source>
        <dbReference type="ARBA" id="ARBA00023306"/>
    </source>
</evidence>
<evidence type="ECO:0000256" key="7">
    <source>
        <dbReference type="ARBA" id="ARBA00023125"/>
    </source>
</evidence>
<dbReference type="Gene3D" id="1.10.150.130">
    <property type="match status" value="1"/>
</dbReference>
<protein>
    <recommendedName>
        <fullName evidence="10">Tyrosine recombinase XerC</fullName>
    </recommendedName>
</protein>
<keyword evidence="8 10" id="KW-0233">DNA recombination</keyword>
<dbReference type="Gene3D" id="1.10.443.10">
    <property type="entry name" value="Intergrase catalytic core"/>
    <property type="match status" value="1"/>
</dbReference>
<feature type="domain" description="Core-binding (CB)" evidence="12">
    <location>
        <begin position="1"/>
        <end position="85"/>
    </location>
</feature>
<dbReference type="InterPro" id="IPR013762">
    <property type="entry name" value="Integrase-like_cat_sf"/>
</dbReference>
<dbReference type="PATRIC" id="fig|1429438.4.peg.2309"/>
<dbReference type="GO" id="GO:0009037">
    <property type="term" value="F:tyrosine-based site-specific recombinase activity"/>
    <property type="evidence" value="ECO:0007669"/>
    <property type="project" value="UniProtKB-UniRule"/>
</dbReference>
<comment type="function">
    <text evidence="10">Site-specific tyrosine recombinase, which acts by catalyzing the cutting and rejoining of the recombining DNA molecules. The XerC-XerD complex is essential to convert dimers of the bacterial chromosome into monomers to permit their segregation at cell division. It also contributes to the segregational stability of plasmids.</text>
</comment>
<keyword evidence="9 10" id="KW-0131">Cell cycle</keyword>
<dbReference type="GO" id="GO:0005737">
    <property type="term" value="C:cytoplasm"/>
    <property type="evidence" value="ECO:0007669"/>
    <property type="project" value="UniProtKB-SubCell"/>
</dbReference>
<comment type="subunit">
    <text evidence="10">Forms a cyclic heterotetrameric complex composed of two molecules of XerC and two molecules of XerD.</text>
</comment>
<sequence>MTRHQQLDAFSQHLVVEKGLAANTVSAYMADLQRFCDYEAVADVASPLHREDIISYLFTRRQEGITARSTARELSAIKAFCRFLNERGELYTDPSEQVQAPGLSQRLPSVLTHEEVEVLLQAPDTTTAAGKRDAALLEVMYATGLRASELVGLRLPDIDLAGGYVKARGKGGKERFVPLGELAVLQLDDYLMSGRPQLLKQRQTVDLFLNRSGRAMSRQSVWKIVKKYVQWAGIDKPISPHTLRHSFATHLLEGGADLRSLQQLLGHADVATTQIYTHIVQQRLRAVYHTYHPRP</sequence>
<evidence type="ECO:0000313" key="13">
    <source>
        <dbReference type="EMBL" id="ETX00376.1"/>
    </source>
</evidence>
<comment type="similarity">
    <text evidence="2">Belongs to the 'phage' integrase family. XerD subfamily.</text>
</comment>
<dbReference type="InterPro" id="IPR004107">
    <property type="entry name" value="Integrase_SAM-like_N"/>
</dbReference>
<keyword evidence="6 10" id="KW-0229">DNA integration</keyword>
<evidence type="ECO:0000256" key="10">
    <source>
        <dbReference type="HAMAP-Rule" id="MF_01808"/>
    </source>
</evidence>
<dbReference type="Proteomes" id="UP000019141">
    <property type="component" value="Unassembled WGS sequence"/>
</dbReference>
<comment type="caution">
    <text evidence="13">The sequence shown here is derived from an EMBL/GenBank/DDBJ whole genome shotgun (WGS) entry which is preliminary data.</text>
</comment>
<dbReference type="PANTHER" id="PTHR30349:SF81">
    <property type="entry name" value="TYROSINE RECOMBINASE XERC"/>
    <property type="match status" value="1"/>
</dbReference>
<dbReference type="Pfam" id="PF02899">
    <property type="entry name" value="Phage_int_SAM_1"/>
    <property type="match status" value="1"/>
</dbReference>
<dbReference type="EMBL" id="AZHW01000347">
    <property type="protein sequence ID" value="ETX00376.1"/>
    <property type="molecule type" value="Genomic_DNA"/>
</dbReference>
<proteinExistence type="inferred from homology"/>
<evidence type="ECO:0000256" key="4">
    <source>
        <dbReference type="ARBA" id="ARBA00022618"/>
    </source>
</evidence>
<dbReference type="InterPro" id="IPR011932">
    <property type="entry name" value="Recomb_XerD"/>
</dbReference>